<protein>
    <submittedName>
        <fullName evidence="1">Unnamed protein product</fullName>
    </submittedName>
</protein>
<organism evidence="1 2">
    <name type="scientific">Phytophthora fragariaefolia</name>
    <dbReference type="NCBI Taxonomy" id="1490495"/>
    <lineage>
        <taxon>Eukaryota</taxon>
        <taxon>Sar</taxon>
        <taxon>Stramenopiles</taxon>
        <taxon>Oomycota</taxon>
        <taxon>Peronosporomycetes</taxon>
        <taxon>Peronosporales</taxon>
        <taxon>Peronosporaceae</taxon>
        <taxon>Phytophthora</taxon>
    </lineage>
</organism>
<dbReference type="Proteomes" id="UP001165121">
    <property type="component" value="Unassembled WGS sequence"/>
</dbReference>
<evidence type="ECO:0000313" key="1">
    <source>
        <dbReference type="EMBL" id="GMF51483.1"/>
    </source>
</evidence>
<accession>A0A9W7D4T4</accession>
<proteinExistence type="predicted"/>
<comment type="caution">
    <text evidence="1">The sequence shown here is derived from an EMBL/GenBank/DDBJ whole genome shotgun (WGS) entry which is preliminary data.</text>
</comment>
<evidence type="ECO:0000313" key="2">
    <source>
        <dbReference type="Proteomes" id="UP001165121"/>
    </source>
</evidence>
<dbReference type="AlphaFoldDB" id="A0A9W7D4T4"/>
<dbReference type="EMBL" id="BSXT01002912">
    <property type="protein sequence ID" value="GMF51483.1"/>
    <property type="molecule type" value="Genomic_DNA"/>
</dbReference>
<sequence length="96" mass="10293">MESTCGYAYGKAANIKSRESESVCRTTGVADDDNVGAVSLRHTENDGMKQRLSDGDVHMKKPGVTVIEAQDGIVELTGTDSKLRGDECAESRCRSP</sequence>
<gene>
    <name evidence="1" type="ORF">Pfra01_002081900</name>
</gene>
<name>A0A9W7D4T4_9STRA</name>
<reference evidence="1" key="1">
    <citation type="submission" date="2023-04" db="EMBL/GenBank/DDBJ databases">
        <title>Phytophthora fragariaefolia NBRC 109709.</title>
        <authorList>
            <person name="Ichikawa N."/>
            <person name="Sato H."/>
            <person name="Tonouchi N."/>
        </authorList>
    </citation>
    <scope>NUCLEOTIDE SEQUENCE</scope>
    <source>
        <strain evidence="1">NBRC 109709</strain>
    </source>
</reference>
<keyword evidence="2" id="KW-1185">Reference proteome</keyword>